<dbReference type="PROSITE" id="PS50088">
    <property type="entry name" value="ANK_REPEAT"/>
    <property type="match status" value="1"/>
</dbReference>
<dbReference type="STRING" id="1215338.A0A059IYN5"/>
<evidence type="ECO:0000256" key="1">
    <source>
        <dbReference type="ARBA" id="ARBA00022801"/>
    </source>
</evidence>
<feature type="domain" description="GP-PDE" evidence="4">
    <location>
        <begin position="719"/>
        <end position="1043"/>
    </location>
</feature>
<dbReference type="AlphaFoldDB" id="A0A059IYN5"/>
<protein>
    <recommendedName>
        <fullName evidence="4">GP-PDE domain-containing protein</fullName>
    </recommendedName>
</protein>
<organism evidence="5 6">
    <name type="scientific">Trichophyton interdigitale (strain MR816)</name>
    <dbReference type="NCBI Taxonomy" id="1215338"/>
    <lineage>
        <taxon>Eukaryota</taxon>
        <taxon>Fungi</taxon>
        <taxon>Dikarya</taxon>
        <taxon>Ascomycota</taxon>
        <taxon>Pezizomycotina</taxon>
        <taxon>Eurotiomycetes</taxon>
        <taxon>Eurotiomycetidae</taxon>
        <taxon>Onygenales</taxon>
        <taxon>Arthrodermataceae</taxon>
        <taxon>Trichophyton</taxon>
    </lineage>
</organism>
<dbReference type="InterPro" id="IPR002110">
    <property type="entry name" value="Ankyrin_rpt"/>
</dbReference>
<evidence type="ECO:0000256" key="2">
    <source>
        <dbReference type="PROSITE-ProRule" id="PRU00023"/>
    </source>
</evidence>
<dbReference type="PANTHER" id="PTHR22958:SF1">
    <property type="entry name" value="GLYCEROPHOSPHOCHOLINE PHOSPHODIESTERASE GPCPD1"/>
    <property type="match status" value="1"/>
</dbReference>
<name>A0A059IYN5_TRIIM</name>
<sequence length="1047" mass="116669">MKFEEKFLSLQALEWRPVYLPYRRLKAMLKLPANGRHPPPYETNLKNFMLAFRCALNMIKAFVDTQFLTLKGKESVVLEPYKRTRHGTPSLTVEDQYLIYGELLEDYDRLHMFIRLNYEASQRINSKVEKSQRIFQTTLYRGLDGLLEEQAFCERQCLTEIERLQGMINSTRQGSKSLPACNLMSLSECSNTRVLLTTINNDILADQSINLSDLLGKIKRTPGISKDIVDEVFNTSLTRSIVCRSWSCTSALIENYPEETLSSVSSSWLNGLLLAIFRHSRLSPISSHERDVQMREDVDPQNLCVKLFNLILNHAGIKAKELLITPDAAGAISLQYSAQLGLPVICDFIIKYLEQLGISPRSAILAANTTGIKPLQWSVARGHVHVTRIFLDTLYVGIDEAHDTILNDLLTLAIEYQNDGLVQLLASRCTTTNQLSSSGETCLHVASRVGRRDYIDTILKINSQKYMAINAQEGTNGWTPLTIASIRGHLPVVEALLCAGANEQLLDYQGWTAKDHAAFKGHFAVANRLETNKVITPMIQNPCITTSPPNIMGDTTYLIVNLGTVQKGRKIKPLDLEDVSTRSGQLLPETALSLEISTSGGPAYTLRLPFLRDLVDDTFIFPIEDPLKTHLVFKLLKNTSHSNLGNSLIGSGISLLSSKKDANISYHKSLIRESTVPILEKETMELIGKITFTSFIATPFLDLNTRSSSFEYLEKTRSMQLIGHRGSGQNTADRGYLQLGENTIQSFMSAANLGASHVEFDVQLTRDLIPVLYHDLSLSESGTDVAIHDLTLKQFIHASDMQLSSRNDADNSRSRSRSLSRNRKVADNEARLRMKHTLYFSNNGYKPNTRGDFIQIPLATLEEALLNHVISAQSSCELLLTFPTVEYPRIHEAYAIEMAPIGIELNTFVDTILTLITRYAGSRNIILSSFTPEICILLAIKQKAYPIFFITNAGKLPIIDKEERAGSVQVAVRFATKWGLAGVVFASDVIVMCPQLVNYVKSKGLVCATYGPLNNIPESVELQAKSGVDLLVADRVALVSKTLKGLE</sequence>
<dbReference type="Pfam" id="PF03009">
    <property type="entry name" value="GDPD"/>
    <property type="match status" value="1"/>
</dbReference>
<dbReference type="SUPFAM" id="SSF48403">
    <property type="entry name" value="Ankyrin repeat"/>
    <property type="match status" value="1"/>
</dbReference>
<dbReference type="SUPFAM" id="SSF51695">
    <property type="entry name" value="PLC-like phosphodiesterases"/>
    <property type="match status" value="1"/>
</dbReference>
<dbReference type="EMBL" id="AOKY01000711">
    <property type="protein sequence ID" value="KDB20716.1"/>
    <property type="molecule type" value="Genomic_DNA"/>
</dbReference>
<dbReference type="PANTHER" id="PTHR22958">
    <property type="entry name" value="GLYCEROPHOSPHORYL DIESTER PHOSPHODIESTERASE"/>
    <property type="match status" value="1"/>
</dbReference>
<dbReference type="OrthoDB" id="197419at2759"/>
<dbReference type="PROSITE" id="PS51704">
    <property type="entry name" value="GP_PDE"/>
    <property type="match status" value="1"/>
</dbReference>
<dbReference type="Gene3D" id="3.20.20.190">
    <property type="entry name" value="Phosphatidylinositol (PI) phosphodiesterase"/>
    <property type="match status" value="1"/>
</dbReference>
<dbReference type="PROSITE" id="PS50297">
    <property type="entry name" value="ANK_REP_REGION"/>
    <property type="match status" value="1"/>
</dbReference>
<feature type="compositionally biased region" description="Basic residues" evidence="3">
    <location>
        <begin position="814"/>
        <end position="823"/>
    </location>
</feature>
<gene>
    <name evidence="5" type="ORF">H109_07327</name>
</gene>
<dbReference type="SMART" id="SM00248">
    <property type="entry name" value="ANK"/>
    <property type="match status" value="5"/>
</dbReference>
<evidence type="ECO:0000256" key="3">
    <source>
        <dbReference type="SAM" id="MobiDB-lite"/>
    </source>
</evidence>
<evidence type="ECO:0000313" key="6">
    <source>
        <dbReference type="Proteomes" id="UP000024533"/>
    </source>
</evidence>
<dbReference type="GO" id="GO:0046475">
    <property type="term" value="P:glycerophospholipid catabolic process"/>
    <property type="evidence" value="ECO:0007669"/>
    <property type="project" value="TreeGrafter"/>
</dbReference>
<keyword evidence="1" id="KW-0378">Hydrolase</keyword>
<evidence type="ECO:0000259" key="4">
    <source>
        <dbReference type="PROSITE" id="PS51704"/>
    </source>
</evidence>
<feature type="repeat" description="ANK" evidence="2">
    <location>
        <begin position="476"/>
        <end position="508"/>
    </location>
</feature>
<dbReference type="OMA" id="FRTDCHY"/>
<dbReference type="Pfam" id="PF25329">
    <property type="entry name" value="C2_GDE1"/>
    <property type="match status" value="1"/>
</dbReference>
<dbReference type="Gene3D" id="1.25.40.20">
    <property type="entry name" value="Ankyrin repeat-containing domain"/>
    <property type="match status" value="1"/>
</dbReference>
<dbReference type="InterPro" id="IPR057506">
    <property type="entry name" value="C2_GPCPD1"/>
</dbReference>
<dbReference type="InterPro" id="IPR030395">
    <property type="entry name" value="GP_PDE_dom"/>
</dbReference>
<dbReference type="InterPro" id="IPR036770">
    <property type="entry name" value="Ankyrin_rpt-contain_sf"/>
</dbReference>
<keyword evidence="6" id="KW-1185">Reference proteome</keyword>
<dbReference type="Pfam" id="PF12796">
    <property type="entry name" value="Ank_2"/>
    <property type="match status" value="1"/>
</dbReference>
<evidence type="ECO:0000313" key="5">
    <source>
        <dbReference type="EMBL" id="KDB20716.1"/>
    </source>
</evidence>
<dbReference type="GO" id="GO:0047389">
    <property type="term" value="F:glycerophosphocholine phosphodiesterase activity"/>
    <property type="evidence" value="ECO:0007669"/>
    <property type="project" value="TreeGrafter"/>
</dbReference>
<keyword evidence="2" id="KW-0040">ANK repeat</keyword>
<accession>A0A059IYN5</accession>
<feature type="region of interest" description="Disordered" evidence="3">
    <location>
        <begin position="803"/>
        <end position="826"/>
    </location>
</feature>
<dbReference type="Proteomes" id="UP000024533">
    <property type="component" value="Unassembled WGS sequence"/>
</dbReference>
<comment type="caution">
    <text evidence="5">The sequence shown here is derived from an EMBL/GenBank/DDBJ whole genome shotgun (WGS) entry which is preliminary data.</text>
</comment>
<proteinExistence type="predicted"/>
<dbReference type="InterPro" id="IPR051578">
    <property type="entry name" value="GDPD"/>
</dbReference>
<dbReference type="HOGENOM" id="CLU_005444_0_0_1"/>
<dbReference type="InterPro" id="IPR017946">
    <property type="entry name" value="PLC-like_Pdiesterase_TIM-brl"/>
</dbReference>
<reference evidence="5 6" key="1">
    <citation type="submission" date="2014-02" db="EMBL/GenBank/DDBJ databases">
        <title>The Genome Sequence of Trichophyton interdigitale MR816.</title>
        <authorList>
            <consortium name="The Broad Institute Genomics Platform"/>
            <person name="Cuomo C.A."/>
            <person name="White T.C."/>
            <person name="Graser Y."/>
            <person name="Martinez-Rossi N."/>
            <person name="Heitman J."/>
            <person name="Young S.K."/>
            <person name="Zeng Q."/>
            <person name="Gargeya S."/>
            <person name="Abouelleil A."/>
            <person name="Alvarado L."/>
            <person name="Chapman S.B."/>
            <person name="Gainer-Dewar J."/>
            <person name="Goldberg J."/>
            <person name="Griggs A."/>
            <person name="Gujja S."/>
            <person name="Hansen M."/>
            <person name="Howarth C."/>
            <person name="Imamovic A."/>
            <person name="Larimer J."/>
            <person name="Martinez D."/>
            <person name="Murphy C."/>
            <person name="Pearson M.D."/>
            <person name="Persinoti G."/>
            <person name="Poon T."/>
            <person name="Priest M."/>
            <person name="Roberts A.D."/>
            <person name="Saif S."/>
            <person name="Shea T.D."/>
            <person name="Sykes S.N."/>
            <person name="Wortman J."/>
            <person name="Nusbaum C."/>
            <person name="Birren B."/>
        </authorList>
    </citation>
    <scope>NUCLEOTIDE SEQUENCE [LARGE SCALE GENOMIC DNA]</scope>
    <source>
        <strain evidence="5 6">MR816</strain>
    </source>
</reference>